<organism evidence="1 2">
    <name type="scientific">Aeoliella straminimaris</name>
    <dbReference type="NCBI Taxonomy" id="2954799"/>
    <lineage>
        <taxon>Bacteria</taxon>
        <taxon>Pseudomonadati</taxon>
        <taxon>Planctomycetota</taxon>
        <taxon>Planctomycetia</taxon>
        <taxon>Pirellulales</taxon>
        <taxon>Lacipirellulaceae</taxon>
        <taxon>Aeoliella</taxon>
    </lineage>
</organism>
<reference evidence="1" key="1">
    <citation type="submission" date="2022-06" db="EMBL/GenBank/DDBJ databases">
        <title>Aeoliella straminimaris, a novel planctomycete from sediments.</title>
        <authorList>
            <person name="Vitorino I.R."/>
            <person name="Lage O.M."/>
        </authorList>
    </citation>
    <scope>NUCLEOTIDE SEQUENCE</scope>
    <source>
        <strain evidence="1">ICT_H6.2</strain>
    </source>
</reference>
<gene>
    <name evidence="1" type="ORF">NG895_19475</name>
</gene>
<name>A0A9X2FHH8_9BACT</name>
<evidence type="ECO:0000313" key="2">
    <source>
        <dbReference type="Proteomes" id="UP001155241"/>
    </source>
</evidence>
<accession>A0A9X2FHH8</accession>
<protein>
    <submittedName>
        <fullName evidence="1">Uncharacterized protein</fullName>
    </submittedName>
</protein>
<proteinExistence type="predicted"/>
<dbReference type="AlphaFoldDB" id="A0A9X2FHH8"/>
<sequence length="84" mass="9682">MLFEAADTTAVEYQFDHVHSPEWFSEENPTPEDRLKAIEFEVATERHSHTAANYLYADGHVEVIPASQIAEWVDEDHNFARPPQ</sequence>
<dbReference type="EMBL" id="JAMXLR010000065">
    <property type="protein sequence ID" value="MCO6046086.1"/>
    <property type="molecule type" value="Genomic_DNA"/>
</dbReference>
<dbReference type="Proteomes" id="UP001155241">
    <property type="component" value="Unassembled WGS sequence"/>
</dbReference>
<comment type="caution">
    <text evidence="1">The sequence shown here is derived from an EMBL/GenBank/DDBJ whole genome shotgun (WGS) entry which is preliminary data.</text>
</comment>
<evidence type="ECO:0000313" key="1">
    <source>
        <dbReference type="EMBL" id="MCO6046086.1"/>
    </source>
</evidence>
<keyword evidence="2" id="KW-1185">Reference proteome</keyword>